<name>A0A382G0G0_9ZZZZ</name>
<proteinExistence type="predicted"/>
<protein>
    <submittedName>
        <fullName evidence="1">Uncharacterized protein</fullName>
    </submittedName>
</protein>
<accession>A0A382G0G0</accession>
<reference evidence="1" key="1">
    <citation type="submission" date="2018-05" db="EMBL/GenBank/DDBJ databases">
        <authorList>
            <person name="Lanie J.A."/>
            <person name="Ng W.-L."/>
            <person name="Kazmierczak K.M."/>
            <person name="Andrzejewski T.M."/>
            <person name="Davidsen T.M."/>
            <person name="Wayne K.J."/>
            <person name="Tettelin H."/>
            <person name="Glass J.I."/>
            <person name="Rusch D."/>
            <person name="Podicherti R."/>
            <person name="Tsui H.-C.T."/>
            <person name="Winkler M.E."/>
        </authorList>
    </citation>
    <scope>NUCLEOTIDE SEQUENCE</scope>
</reference>
<sequence>MKPIVYKVGSSTYTEGGPCTARTFLVRNFRSSFIVQGYISLLYHDVHKDKVVYRLKISQKTECDNGNGNTFLCNCPNSQSK</sequence>
<feature type="non-terminal residue" evidence="1">
    <location>
        <position position="81"/>
    </location>
</feature>
<organism evidence="1">
    <name type="scientific">marine metagenome</name>
    <dbReference type="NCBI Taxonomy" id="408172"/>
    <lineage>
        <taxon>unclassified sequences</taxon>
        <taxon>metagenomes</taxon>
        <taxon>ecological metagenomes</taxon>
    </lineage>
</organism>
<evidence type="ECO:0000313" key="1">
    <source>
        <dbReference type="EMBL" id="SVB68033.1"/>
    </source>
</evidence>
<gene>
    <name evidence="1" type="ORF">METZ01_LOCUS220887</name>
</gene>
<dbReference type="AlphaFoldDB" id="A0A382G0G0"/>
<dbReference type="EMBL" id="UINC01052562">
    <property type="protein sequence ID" value="SVB68033.1"/>
    <property type="molecule type" value="Genomic_DNA"/>
</dbReference>